<name>A0A1H9WAK1_9PSEU</name>
<dbReference type="CDD" id="cd03450">
    <property type="entry name" value="NodN"/>
    <property type="match status" value="1"/>
</dbReference>
<dbReference type="PANTHER" id="PTHR42993">
    <property type="entry name" value="MAOC-LIKE DEHYDRATASE DOMAIN-CONTAINING PROTEIN"/>
    <property type="match status" value="1"/>
</dbReference>
<feature type="domain" description="MaoC-like" evidence="2">
    <location>
        <begin position="15"/>
        <end position="120"/>
    </location>
</feature>
<comment type="similarity">
    <text evidence="1">Belongs to the enoyl-CoA hydratase/isomerase family.</text>
</comment>
<dbReference type="AlphaFoldDB" id="A0A1H9WAK1"/>
<dbReference type="RefSeq" id="WP_089924765.1">
    <property type="nucleotide sequence ID" value="NZ_FOFV01000021.1"/>
</dbReference>
<proteinExistence type="inferred from homology"/>
<dbReference type="PANTHER" id="PTHR42993:SF1">
    <property type="entry name" value="MAOC-LIKE DEHYDRATASE DOMAIN-CONTAINING PROTEIN"/>
    <property type="match status" value="1"/>
</dbReference>
<dbReference type="STRING" id="65499.SAMN04488000_121109"/>
<evidence type="ECO:0000313" key="3">
    <source>
        <dbReference type="EMBL" id="SES30844.1"/>
    </source>
</evidence>
<organism evidence="3 4">
    <name type="scientific">Lentzea albida</name>
    <dbReference type="NCBI Taxonomy" id="65499"/>
    <lineage>
        <taxon>Bacteria</taxon>
        <taxon>Bacillati</taxon>
        <taxon>Actinomycetota</taxon>
        <taxon>Actinomycetes</taxon>
        <taxon>Pseudonocardiales</taxon>
        <taxon>Pseudonocardiaceae</taxon>
        <taxon>Lentzea</taxon>
    </lineage>
</organism>
<dbReference type="OrthoDB" id="9801735at2"/>
<evidence type="ECO:0000313" key="4">
    <source>
        <dbReference type="Proteomes" id="UP000199503"/>
    </source>
</evidence>
<accession>A0A1H9WAK1</accession>
<sequence>MTTTVNGIAELRALAGRDLGHTDWLQVDQDRVDTFASATDDHQWIHVDPERAAAGPFGGTIAHGYLTLALLIPLMTELLEVSGVRMSLNYGLDKVRFPAPVPVGAKIRLRGTVASVEDVPGDGVQLTVDFTVEIEGSAKPACVARAVYRHYT</sequence>
<dbReference type="InterPro" id="IPR002539">
    <property type="entry name" value="MaoC-like_dom"/>
</dbReference>
<reference evidence="4" key="1">
    <citation type="submission" date="2016-10" db="EMBL/GenBank/DDBJ databases">
        <authorList>
            <person name="Varghese N."/>
            <person name="Submissions S."/>
        </authorList>
    </citation>
    <scope>NUCLEOTIDE SEQUENCE [LARGE SCALE GENOMIC DNA]</scope>
    <source>
        <strain evidence="4">DSM 44437</strain>
    </source>
</reference>
<dbReference type="InterPro" id="IPR039375">
    <property type="entry name" value="NodN-like"/>
</dbReference>
<dbReference type="InterPro" id="IPR029069">
    <property type="entry name" value="HotDog_dom_sf"/>
</dbReference>
<evidence type="ECO:0000259" key="2">
    <source>
        <dbReference type="Pfam" id="PF01575"/>
    </source>
</evidence>
<dbReference type="Gene3D" id="3.10.129.10">
    <property type="entry name" value="Hotdog Thioesterase"/>
    <property type="match status" value="1"/>
</dbReference>
<dbReference type="Proteomes" id="UP000199503">
    <property type="component" value="Unassembled WGS sequence"/>
</dbReference>
<dbReference type="Pfam" id="PF01575">
    <property type="entry name" value="MaoC_dehydratas"/>
    <property type="match status" value="1"/>
</dbReference>
<dbReference type="SUPFAM" id="SSF54637">
    <property type="entry name" value="Thioesterase/thiol ester dehydrase-isomerase"/>
    <property type="match status" value="1"/>
</dbReference>
<gene>
    <name evidence="3" type="ORF">SAMN04488000_121109</name>
</gene>
<dbReference type="EMBL" id="FOFV01000021">
    <property type="protein sequence ID" value="SES30844.1"/>
    <property type="molecule type" value="Genomic_DNA"/>
</dbReference>
<evidence type="ECO:0000256" key="1">
    <source>
        <dbReference type="ARBA" id="ARBA00005254"/>
    </source>
</evidence>
<keyword evidence="4" id="KW-1185">Reference proteome</keyword>
<protein>
    <submittedName>
        <fullName evidence="3">Acyl dehydratase</fullName>
    </submittedName>
</protein>